<proteinExistence type="predicted"/>
<evidence type="ECO:0000313" key="4">
    <source>
        <dbReference type="Proteomes" id="UP000320421"/>
    </source>
</evidence>
<gene>
    <name evidence="3" type="ORF">HG66A1_65270</name>
</gene>
<evidence type="ECO:0000256" key="1">
    <source>
        <dbReference type="SAM" id="MobiDB-lite"/>
    </source>
</evidence>
<evidence type="ECO:0000313" key="3">
    <source>
        <dbReference type="EMBL" id="QDT24692.1"/>
    </source>
</evidence>
<dbReference type="OrthoDB" id="260065at2"/>
<feature type="region of interest" description="Disordered" evidence="1">
    <location>
        <begin position="69"/>
        <end position="93"/>
    </location>
</feature>
<keyword evidence="2" id="KW-0472">Membrane</keyword>
<dbReference type="AlphaFoldDB" id="A0A517PZ88"/>
<evidence type="ECO:0000256" key="2">
    <source>
        <dbReference type="SAM" id="Phobius"/>
    </source>
</evidence>
<reference evidence="3 4" key="1">
    <citation type="submission" date="2019-02" db="EMBL/GenBank/DDBJ databases">
        <title>Deep-cultivation of Planctomycetes and their phenomic and genomic characterization uncovers novel biology.</title>
        <authorList>
            <person name="Wiegand S."/>
            <person name="Jogler M."/>
            <person name="Boedeker C."/>
            <person name="Pinto D."/>
            <person name="Vollmers J."/>
            <person name="Rivas-Marin E."/>
            <person name="Kohn T."/>
            <person name="Peeters S.H."/>
            <person name="Heuer A."/>
            <person name="Rast P."/>
            <person name="Oberbeckmann S."/>
            <person name="Bunk B."/>
            <person name="Jeske O."/>
            <person name="Meyerdierks A."/>
            <person name="Storesund J.E."/>
            <person name="Kallscheuer N."/>
            <person name="Luecker S."/>
            <person name="Lage O.M."/>
            <person name="Pohl T."/>
            <person name="Merkel B.J."/>
            <person name="Hornburger P."/>
            <person name="Mueller R.-W."/>
            <person name="Bruemmer F."/>
            <person name="Labrenz M."/>
            <person name="Spormann A.M."/>
            <person name="Op den Camp H."/>
            <person name="Overmann J."/>
            <person name="Amann R."/>
            <person name="Jetten M.S.M."/>
            <person name="Mascher T."/>
            <person name="Medema M.H."/>
            <person name="Devos D.P."/>
            <person name="Kaster A.-K."/>
            <person name="Ovreas L."/>
            <person name="Rohde M."/>
            <person name="Galperin M.Y."/>
            <person name="Jogler C."/>
        </authorList>
    </citation>
    <scope>NUCLEOTIDE SEQUENCE [LARGE SCALE GENOMIC DNA]</scope>
    <source>
        <strain evidence="3 4">HG66A1</strain>
    </source>
</reference>
<keyword evidence="4" id="KW-1185">Reference proteome</keyword>
<keyword evidence="2" id="KW-0812">Transmembrane</keyword>
<dbReference type="RefSeq" id="WP_145193588.1">
    <property type="nucleotide sequence ID" value="NZ_CP036266.1"/>
</dbReference>
<accession>A0A517PZ88</accession>
<keyword evidence="2" id="KW-1133">Transmembrane helix</keyword>
<protein>
    <recommendedName>
        <fullName evidence="5">Type II secretion system protein</fullName>
    </recommendedName>
</protein>
<feature type="transmembrane region" description="Helical" evidence="2">
    <location>
        <begin position="21"/>
        <end position="42"/>
    </location>
</feature>
<feature type="compositionally biased region" description="Polar residues" evidence="1">
    <location>
        <begin position="71"/>
        <end position="88"/>
    </location>
</feature>
<organism evidence="3 4">
    <name type="scientific">Gimesia chilikensis</name>
    <dbReference type="NCBI Taxonomy" id="2605989"/>
    <lineage>
        <taxon>Bacteria</taxon>
        <taxon>Pseudomonadati</taxon>
        <taxon>Planctomycetota</taxon>
        <taxon>Planctomycetia</taxon>
        <taxon>Planctomycetales</taxon>
        <taxon>Planctomycetaceae</taxon>
        <taxon>Gimesia</taxon>
    </lineage>
</organism>
<dbReference type="EMBL" id="CP036266">
    <property type="protein sequence ID" value="QDT24692.1"/>
    <property type="molecule type" value="Genomic_DNA"/>
</dbReference>
<name>A0A517PZ88_9PLAN</name>
<dbReference type="PROSITE" id="PS00409">
    <property type="entry name" value="PROKAR_NTER_METHYL"/>
    <property type="match status" value="1"/>
</dbReference>
<evidence type="ECO:0008006" key="5">
    <source>
        <dbReference type="Google" id="ProtNLM"/>
    </source>
</evidence>
<dbReference type="InterPro" id="IPR012902">
    <property type="entry name" value="N_methyl_site"/>
</dbReference>
<sequence>MATRNRLQRSRRTGITLVESLVSVTITVIAGTALFSAIGASLGASYSALNSNIGAGLADQLLEEMSAVRFPTSSDSRPTATGNRSQFNDLDDYHKWSSTPPENKTGYALGNEPLTVLSTYPIARPTLLQPDHDFLQRLTREVTVEKIRLNSSSEWEVTTSDTDYRRVTVTIKLAMQAGAPRQTIKETTRIFSYVPLSP</sequence>
<dbReference type="Proteomes" id="UP000320421">
    <property type="component" value="Chromosome"/>
</dbReference>